<gene>
    <name evidence="1" type="ORF">ACEZ3G_09670</name>
</gene>
<reference evidence="1" key="1">
    <citation type="submission" date="2024-09" db="EMBL/GenBank/DDBJ databases">
        <authorList>
            <person name="Liu J."/>
        </authorList>
    </citation>
    <scope>NUCLEOTIDE SEQUENCE</scope>
    <source>
        <strain evidence="1">NBU2967</strain>
    </source>
</reference>
<keyword evidence="1" id="KW-0413">Isomerase</keyword>
<dbReference type="EC" id="5.6.2.2" evidence="1"/>
<dbReference type="EMBL" id="JBHFPV010000002">
    <property type="protein sequence ID" value="MFH6603743.1"/>
    <property type="molecule type" value="Genomic_DNA"/>
</dbReference>
<protein>
    <submittedName>
        <fullName evidence="1">DNA topoisomerase IV subunit B</fullName>
        <ecNumber evidence="1">5.6.2.2</ecNumber>
    </submittedName>
</protein>
<evidence type="ECO:0000313" key="2">
    <source>
        <dbReference type="Proteomes" id="UP001595191"/>
    </source>
</evidence>
<evidence type="ECO:0000313" key="1">
    <source>
        <dbReference type="EMBL" id="MFH6603743.1"/>
    </source>
</evidence>
<organism evidence="1 2">
    <name type="scientific">Meishania litoralis</name>
    <dbReference type="NCBI Taxonomy" id="3434685"/>
    <lineage>
        <taxon>Bacteria</taxon>
        <taxon>Pseudomonadati</taxon>
        <taxon>Bacteroidota</taxon>
        <taxon>Flavobacteriia</taxon>
        <taxon>Flavobacteriales</taxon>
        <taxon>Flavobacteriaceae</taxon>
        <taxon>Meishania</taxon>
    </lineage>
</organism>
<name>A0ACC7LJR9_9FLAO</name>
<accession>A0ACC7LJR9</accession>
<dbReference type="Proteomes" id="UP001595191">
    <property type="component" value="Unassembled WGS sequence"/>
</dbReference>
<sequence>MAEINQYTEENIRSLDWKEHIRLRPGMYIGKLGDGSSADDGIYILLKETIDNCIDEFVMGAGKTIEISIRDNVVKVRDYGRGIPLGKVVDVVSKMNTGGKYDSRAFKKSVGLNGVGTKAVNALSSFFEVQSTRDNQVKTARFKQGDLVSEEGPETSTKRKGTKVSFTPDEAIFKKYKFRTEYVERMLKNYVYLNPGLTIVFNGEKFHSENGLKDLLEDNNNMDDMLYPVIHLKGDDIEVAITHSKTQYSEEYHSFVNGQHTTQGGTHQSAFREAIVKTVRDFYGKNYDASDIRKSIISAISIKVMEPVFESQTKTKLGSTDMGGDFPTVRTYVNDFVGKYLDNYLHKNPDTAEKLQRKIMMAEKERKELSGIRKLARDRAKKSSLHNKKLRDCRVHLGDMKKDNRLDTTLFITEGDSASGSITKSRDVNTQAVFSLRGKPLNSYGMSKKIVYENEEFNLLQAALNIEESMEDLRYNNVVIATDADVDGMHIRLLLITFFLQFFPELIKEGHLYILQTPLFRVRNKKETIYCYSDEEKRAAIEKLSGKPEITRFKGLGEISPDEFQHFIGDDIRLEPVMLDKAMSIEELLNFYMGKNTPDRQKFIIENLKVEVDLVDDNKLLTK</sequence>
<keyword evidence="2" id="KW-1185">Reference proteome</keyword>
<proteinExistence type="predicted"/>
<comment type="caution">
    <text evidence="1">The sequence shown here is derived from an EMBL/GenBank/DDBJ whole genome shotgun (WGS) entry which is preliminary data.</text>
</comment>